<proteinExistence type="predicted"/>
<gene>
    <name evidence="2" type="ORF">PLEPLA_LOCUS12926</name>
</gene>
<dbReference type="AlphaFoldDB" id="A0A9N7YGT1"/>
<evidence type="ECO:0000313" key="3">
    <source>
        <dbReference type="Proteomes" id="UP001153269"/>
    </source>
</evidence>
<feature type="region of interest" description="Disordered" evidence="1">
    <location>
        <begin position="141"/>
        <end position="161"/>
    </location>
</feature>
<name>A0A9N7YGT1_PLEPL</name>
<accession>A0A9N7YGT1</accession>
<dbReference type="EMBL" id="CADEAL010000773">
    <property type="protein sequence ID" value="CAB1424996.1"/>
    <property type="molecule type" value="Genomic_DNA"/>
</dbReference>
<evidence type="ECO:0000256" key="1">
    <source>
        <dbReference type="SAM" id="MobiDB-lite"/>
    </source>
</evidence>
<organism evidence="2 3">
    <name type="scientific">Pleuronectes platessa</name>
    <name type="common">European plaice</name>
    <dbReference type="NCBI Taxonomy" id="8262"/>
    <lineage>
        <taxon>Eukaryota</taxon>
        <taxon>Metazoa</taxon>
        <taxon>Chordata</taxon>
        <taxon>Craniata</taxon>
        <taxon>Vertebrata</taxon>
        <taxon>Euteleostomi</taxon>
        <taxon>Actinopterygii</taxon>
        <taxon>Neopterygii</taxon>
        <taxon>Teleostei</taxon>
        <taxon>Neoteleostei</taxon>
        <taxon>Acanthomorphata</taxon>
        <taxon>Carangaria</taxon>
        <taxon>Pleuronectiformes</taxon>
        <taxon>Pleuronectoidei</taxon>
        <taxon>Pleuronectidae</taxon>
        <taxon>Pleuronectes</taxon>
    </lineage>
</organism>
<comment type="caution">
    <text evidence="2">The sequence shown here is derived from an EMBL/GenBank/DDBJ whole genome shotgun (WGS) entry which is preliminary data.</text>
</comment>
<evidence type="ECO:0000313" key="2">
    <source>
        <dbReference type="EMBL" id="CAB1424996.1"/>
    </source>
</evidence>
<protein>
    <submittedName>
        <fullName evidence="2">Uncharacterized protein</fullName>
    </submittedName>
</protein>
<keyword evidence="3" id="KW-1185">Reference proteome</keyword>
<sequence>MAACTLSQEEVSPVQLGAALTCPLHSKHHVCTRTSVTLTKPKFDTERLKKKKQTSLLSCTATEQVRGKKESVTLTEREFSVSRKQVDRKALSNKASDEVIQPDRKAHVGRCREETVISGSNLGATGNGLSAGAVRTQPMISPAAASSGQSWESHQKATGGF</sequence>
<dbReference type="Proteomes" id="UP001153269">
    <property type="component" value="Unassembled WGS sequence"/>
</dbReference>
<reference evidence="2" key="1">
    <citation type="submission" date="2020-03" db="EMBL/GenBank/DDBJ databases">
        <authorList>
            <person name="Weist P."/>
        </authorList>
    </citation>
    <scope>NUCLEOTIDE SEQUENCE</scope>
</reference>